<organism evidence="1 2">
    <name type="scientific">Bradyrhizobium ontarionense</name>
    <dbReference type="NCBI Taxonomy" id="2898149"/>
    <lineage>
        <taxon>Bacteria</taxon>
        <taxon>Pseudomonadati</taxon>
        <taxon>Pseudomonadota</taxon>
        <taxon>Alphaproteobacteria</taxon>
        <taxon>Hyphomicrobiales</taxon>
        <taxon>Nitrobacteraceae</taxon>
        <taxon>Bradyrhizobium</taxon>
    </lineage>
</organism>
<evidence type="ECO:0000313" key="2">
    <source>
        <dbReference type="Proteomes" id="UP001431010"/>
    </source>
</evidence>
<name>A0ABY3RDH8_9BRAD</name>
<protein>
    <submittedName>
        <fullName evidence="1">Uncharacterized protein</fullName>
    </submittedName>
</protein>
<evidence type="ECO:0000313" key="1">
    <source>
        <dbReference type="EMBL" id="UFZ05010.1"/>
    </source>
</evidence>
<sequence length="57" mass="6046">MKLPIQNTPVQRSGNTVAVDFGSRVTPSLDLKQLCAAGCKVLPAPMQAACMEVCSRL</sequence>
<keyword evidence="2" id="KW-1185">Reference proteome</keyword>
<dbReference type="Proteomes" id="UP001431010">
    <property type="component" value="Chromosome"/>
</dbReference>
<gene>
    <name evidence="1" type="ORF">LQG66_01435</name>
</gene>
<accession>A0ABY3RDH8</accession>
<proteinExistence type="predicted"/>
<dbReference type="EMBL" id="CP088156">
    <property type="protein sequence ID" value="UFZ05010.1"/>
    <property type="molecule type" value="Genomic_DNA"/>
</dbReference>
<reference evidence="1" key="1">
    <citation type="journal article" date="2024" name="Antonie Van Leeuwenhoek">
        <title>Bradyrhizobium ontarionense sp. nov., a novel bacterial symbiont isolated from Aeschynomene indica (Indian jointvetch), harbours photosynthesis, nitrogen fixation and nitrous oxide (N2O) reductase genes.</title>
        <authorList>
            <person name="Bromfield E.S.P."/>
            <person name="Cloutier S."/>
        </authorList>
    </citation>
    <scope>NUCLEOTIDE SEQUENCE</scope>
    <source>
        <strain evidence="1">A19</strain>
    </source>
</reference>
<dbReference type="RefSeq" id="WP_231322610.1">
    <property type="nucleotide sequence ID" value="NZ_CP088156.1"/>
</dbReference>